<keyword evidence="3" id="KW-1185">Reference proteome</keyword>
<name>A0ABT4DAG3_9CLOT</name>
<evidence type="ECO:0000256" key="1">
    <source>
        <dbReference type="SAM" id="Phobius"/>
    </source>
</evidence>
<accession>A0ABT4DAG3</accession>
<dbReference type="InterPro" id="IPR012902">
    <property type="entry name" value="N_methyl_site"/>
</dbReference>
<dbReference type="InterPro" id="IPR045584">
    <property type="entry name" value="Pilin-like"/>
</dbReference>
<evidence type="ECO:0000313" key="2">
    <source>
        <dbReference type="EMBL" id="MCY6959297.1"/>
    </source>
</evidence>
<dbReference type="Pfam" id="PF07963">
    <property type="entry name" value="N_methyl"/>
    <property type="match status" value="1"/>
</dbReference>
<reference evidence="2" key="1">
    <citation type="submission" date="2022-12" db="EMBL/GenBank/DDBJ databases">
        <title>Clostridium sp. nov., isolated from industrial wastewater.</title>
        <authorList>
            <person name="Jiayan W."/>
        </authorList>
    </citation>
    <scope>NUCLEOTIDE SEQUENCE</scope>
    <source>
        <strain evidence="2">ZC22-4</strain>
    </source>
</reference>
<evidence type="ECO:0000313" key="3">
    <source>
        <dbReference type="Proteomes" id="UP001144612"/>
    </source>
</evidence>
<comment type="caution">
    <text evidence="2">The sequence shown here is derived from an EMBL/GenBank/DDBJ whole genome shotgun (WGS) entry which is preliminary data.</text>
</comment>
<dbReference type="SUPFAM" id="SSF54523">
    <property type="entry name" value="Pili subunits"/>
    <property type="match status" value="1"/>
</dbReference>
<keyword evidence="1" id="KW-1133">Transmembrane helix</keyword>
<gene>
    <name evidence="2" type="ORF">OW729_11835</name>
</gene>
<sequence>MKKKKGFTLLEIVITLAILGIIIAPISNLVFTSVKTAKASEDKQKATNLAQKYIEQIKGGDVTVIKDEEAKYDEGRFWVNCSVKPVKGYEFKQSLINGSNGSDSIICDYEFTFPKNSLIINSLNRLDNRIIFSPQNITKPYIGINIQNSNVEKYNIDFTLKDGDEEKQSVTVSKNIDEKENKIKIRFNIYRELKEKVIIDTSNETGSILELYFVKFSTIEKDPEVKVISHSGVTRQYKEILKVEDDSSSENATNNRIYKITVEVQNKKTGESLIVYKGYKTFLK</sequence>
<dbReference type="EMBL" id="JAPQFJ010000012">
    <property type="protein sequence ID" value="MCY6959297.1"/>
    <property type="molecule type" value="Genomic_DNA"/>
</dbReference>
<proteinExistence type="predicted"/>
<protein>
    <submittedName>
        <fullName evidence="2">Type II secretion system protein</fullName>
    </submittedName>
</protein>
<keyword evidence="1" id="KW-0812">Transmembrane</keyword>
<dbReference type="Proteomes" id="UP001144612">
    <property type="component" value="Unassembled WGS sequence"/>
</dbReference>
<organism evidence="2 3">
    <name type="scientific">Clostridium brassicae</name>
    <dbReference type="NCBI Taxonomy" id="2999072"/>
    <lineage>
        <taxon>Bacteria</taxon>
        <taxon>Bacillati</taxon>
        <taxon>Bacillota</taxon>
        <taxon>Clostridia</taxon>
        <taxon>Eubacteriales</taxon>
        <taxon>Clostridiaceae</taxon>
        <taxon>Clostridium</taxon>
    </lineage>
</organism>
<keyword evidence="1" id="KW-0472">Membrane</keyword>
<dbReference type="NCBIfam" id="TIGR02532">
    <property type="entry name" value="IV_pilin_GFxxxE"/>
    <property type="match status" value="1"/>
</dbReference>
<feature type="transmembrane region" description="Helical" evidence="1">
    <location>
        <begin position="12"/>
        <end position="31"/>
    </location>
</feature>
<dbReference type="RefSeq" id="WP_268061725.1">
    <property type="nucleotide sequence ID" value="NZ_JAPQFJ010000012.1"/>
</dbReference>